<dbReference type="InterPro" id="IPR009057">
    <property type="entry name" value="Homeodomain-like_sf"/>
</dbReference>
<reference evidence="4 5" key="1">
    <citation type="submission" date="2023-01" db="EMBL/GenBank/DDBJ databases">
        <title>Minimal conservation of predation-associated metabolite biosynthetic gene clusters underscores biosynthetic potential of Myxococcota including descriptions for ten novel species: Archangium lansinium sp. nov., Myxococcus landrumus sp. nov., Nannocystis bai.</title>
        <authorList>
            <person name="Ahearne A."/>
            <person name="Stevens C."/>
            <person name="Dowd S."/>
        </authorList>
    </citation>
    <scope>NUCLEOTIDE SEQUENCE [LARGE SCALE GENOMIC DNA]</scope>
    <source>
        <strain evidence="4 5">WIWO2</strain>
    </source>
</reference>
<keyword evidence="1 2" id="KW-0238">DNA-binding</keyword>
<evidence type="ECO:0000256" key="1">
    <source>
        <dbReference type="ARBA" id="ARBA00023125"/>
    </source>
</evidence>
<dbReference type="PANTHER" id="PTHR30055:SF226">
    <property type="entry name" value="HTH-TYPE TRANSCRIPTIONAL REGULATOR PKSA"/>
    <property type="match status" value="1"/>
</dbReference>
<organism evidence="4 5">
    <name type="scientific">Sorangium atrum</name>
    <dbReference type="NCBI Taxonomy" id="2995308"/>
    <lineage>
        <taxon>Bacteria</taxon>
        <taxon>Pseudomonadati</taxon>
        <taxon>Myxococcota</taxon>
        <taxon>Polyangia</taxon>
        <taxon>Polyangiales</taxon>
        <taxon>Polyangiaceae</taxon>
        <taxon>Sorangium</taxon>
    </lineage>
</organism>
<evidence type="ECO:0000256" key="2">
    <source>
        <dbReference type="PROSITE-ProRule" id="PRU00335"/>
    </source>
</evidence>
<dbReference type="Proteomes" id="UP001217485">
    <property type="component" value="Unassembled WGS sequence"/>
</dbReference>
<evidence type="ECO:0000259" key="3">
    <source>
        <dbReference type="PROSITE" id="PS50977"/>
    </source>
</evidence>
<dbReference type="InterPro" id="IPR036271">
    <property type="entry name" value="Tet_transcr_reg_TetR-rel_C_sf"/>
</dbReference>
<dbReference type="InterPro" id="IPR050109">
    <property type="entry name" value="HTH-type_TetR-like_transc_reg"/>
</dbReference>
<keyword evidence="5" id="KW-1185">Reference proteome</keyword>
<feature type="DNA-binding region" description="H-T-H motif" evidence="2">
    <location>
        <begin position="34"/>
        <end position="53"/>
    </location>
</feature>
<feature type="domain" description="HTH tetR-type" evidence="3">
    <location>
        <begin position="11"/>
        <end position="71"/>
    </location>
</feature>
<dbReference type="SUPFAM" id="SSF48498">
    <property type="entry name" value="Tetracyclin repressor-like, C-terminal domain"/>
    <property type="match status" value="1"/>
</dbReference>
<dbReference type="EMBL" id="JAQNDK010000002">
    <property type="protein sequence ID" value="MDC0679283.1"/>
    <property type="molecule type" value="Genomic_DNA"/>
</dbReference>
<proteinExistence type="predicted"/>
<dbReference type="SUPFAM" id="SSF46689">
    <property type="entry name" value="Homeodomain-like"/>
    <property type="match status" value="1"/>
</dbReference>
<dbReference type="Pfam" id="PF00440">
    <property type="entry name" value="TetR_N"/>
    <property type="match status" value="1"/>
</dbReference>
<accession>A0ABT5C0U7</accession>
<evidence type="ECO:0000313" key="5">
    <source>
        <dbReference type="Proteomes" id="UP001217485"/>
    </source>
</evidence>
<dbReference type="PANTHER" id="PTHR30055">
    <property type="entry name" value="HTH-TYPE TRANSCRIPTIONAL REGULATOR RUTR"/>
    <property type="match status" value="1"/>
</dbReference>
<dbReference type="InterPro" id="IPR001647">
    <property type="entry name" value="HTH_TetR"/>
</dbReference>
<protein>
    <submittedName>
        <fullName evidence="4">TetR/AcrR family transcriptional regulator</fullName>
    </submittedName>
</protein>
<name>A0ABT5C0U7_9BACT</name>
<gene>
    <name evidence="4" type="ORF">POL72_16180</name>
</gene>
<dbReference type="RefSeq" id="WP_272096246.1">
    <property type="nucleotide sequence ID" value="NZ_JAQNDK010000002.1"/>
</dbReference>
<evidence type="ECO:0000313" key="4">
    <source>
        <dbReference type="EMBL" id="MDC0679283.1"/>
    </source>
</evidence>
<dbReference type="PROSITE" id="PS50977">
    <property type="entry name" value="HTH_TETR_2"/>
    <property type="match status" value="1"/>
</dbReference>
<dbReference type="Gene3D" id="1.10.357.10">
    <property type="entry name" value="Tetracycline Repressor, domain 2"/>
    <property type="match status" value="1"/>
</dbReference>
<sequence>MPKSTFFGLPEERRDRLVREAIAEFADRPYAEASLSQIARRARIPKGSFYQYFEDKLDLYRWLLTEEVPRQKRAFLGAACLEGDFWARLEVHIERGMAFLVEHPRLARLSAAAADPTATVEVRGLHKAICEAGAAELRALLEEGIASGAVRSNDTSLEVATRLVAAVIGPGLTEAVLQELGAELHDVLASDALRKQLGPKRRRRLAQQAVQFIQRGLGANTA</sequence>
<comment type="caution">
    <text evidence="4">The sequence shown here is derived from an EMBL/GenBank/DDBJ whole genome shotgun (WGS) entry which is preliminary data.</text>
</comment>